<protein>
    <submittedName>
        <fullName evidence="2">Uncharacterized protein</fullName>
    </submittedName>
</protein>
<organism evidence="2 3">
    <name type="scientific">Acetobacter orientalis</name>
    <dbReference type="NCBI Taxonomy" id="146474"/>
    <lineage>
        <taxon>Bacteria</taxon>
        <taxon>Pseudomonadati</taxon>
        <taxon>Pseudomonadota</taxon>
        <taxon>Alphaproteobacteria</taxon>
        <taxon>Acetobacterales</taxon>
        <taxon>Acetobacteraceae</taxon>
        <taxon>Acetobacter</taxon>
    </lineage>
</organism>
<accession>A0A252A723</accession>
<comment type="caution">
    <text evidence="2">The sequence shown here is derived from an EMBL/GenBank/DDBJ whole genome shotgun (WGS) entry which is preliminary data.</text>
</comment>
<sequence>MRKIERGHGAVLAEHSGFLQRLYWSGREKNTAPKTTKGQQSLQRVTAKTTPPHKAYMQPAL</sequence>
<evidence type="ECO:0000313" key="3">
    <source>
        <dbReference type="Proteomes" id="UP000194639"/>
    </source>
</evidence>
<gene>
    <name evidence="2" type="ORF">HK12_03385</name>
</gene>
<feature type="compositionally biased region" description="Polar residues" evidence="1">
    <location>
        <begin position="32"/>
        <end position="49"/>
    </location>
</feature>
<dbReference type="Proteomes" id="UP000194639">
    <property type="component" value="Unassembled WGS sequence"/>
</dbReference>
<reference evidence="2 3" key="1">
    <citation type="submission" date="2014-06" db="EMBL/GenBank/DDBJ databases">
        <authorList>
            <person name="Ju J."/>
            <person name="Zhang J."/>
        </authorList>
    </citation>
    <scope>NUCLEOTIDE SEQUENCE [LARGE SCALE GENOMIC DNA]</scope>
    <source>
        <strain evidence="2">DmW_045</strain>
    </source>
</reference>
<proteinExistence type="predicted"/>
<name>A0A252A723_9PROT</name>
<dbReference type="EMBL" id="JOMO01000002">
    <property type="protein sequence ID" value="OUI85378.1"/>
    <property type="molecule type" value="Genomic_DNA"/>
</dbReference>
<evidence type="ECO:0000256" key="1">
    <source>
        <dbReference type="SAM" id="MobiDB-lite"/>
    </source>
</evidence>
<feature type="region of interest" description="Disordered" evidence="1">
    <location>
        <begin position="29"/>
        <end position="61"/>
    </location>
</feature>
<dbReference type="AlphaFoldDB" id="A0A252A723"/>
<evidence type="ECO:0000313" key="2">
    <source>
        <dbReference type="EMBL" id="OUI85378.1"/>
    </source>
</evidence>